<keyword evidence="5 7" id="KW-0560">Oxidoreductase</keyword>
<evidence type="ECO:0000256" key="4">
    <source>
        <dbReference type="ARBA" id="ARBA00012869"/>
    </source>
</evidence>
<accession>A0ABX8F9G6</accession>
<evidence type="ECO:0000256" key="6">
    <source>
        <dbReference type="ARBA" id="ARBA00023244"/>
    </source>
</evidence>
<dbReference type="EMBL" id="CP071709">
    <property type="protein sequence ID" value="QVY61055.1"/>
    <property type="molecule type" value="Genomic_DNA"/>
</dbReference>
<comment type="subunit">
    <text evidence="3">Homodimer.</text>
</comment>
<keyword evidence="8" id="KW-1185">Reference proteome</keyword>
<evidence type="ECO:0000313" key="8">
    <source>
        <dbReference type="Proteomes" id="UP000679247"/>
    </source>
</evidence>
<evidence type="ECO:0000256" key="2">
    <source>
        <dbReference type="ARBA" id="ARBA00010644"/>
    </source>
</evidence>
<name>A0ABX8F9G6_9BACI</name>
<comment type="pathway">
    <text evidence="1">Porphyrin-containing compound metabolism; protoporphyrin-IX biosynthesis; protoporphyrinogen-IX from coproporphyrinogen-III (O2 route): step 1/1.</text>
</comment>
<dbReference type="SUPFAM" id="SSF102886">
    <property type="entry name" value="Coproporphyrinogen III oxidase"/>
    <property type="match status" value="1"/>
</dbReference>
<dbReference type="EC" id="1.3.3.3" evidence="4"/>
<dbReference type="GO" id="GO:0004109">
    <property type="term" value="F:coproporphyrinogen oxidase activity"/>
    <property type="evidence" value="ECO:0007669"/>
    <property type="project" value="UniProtKB-EC"/>
</dbReference>
<gene>
    <name evidence="7" type="primary">hemF</name>
    <name evidence="7" type="ORF">J1899_19135</name>
</gene>
<dbReference type="Gene3D" id="3.40.1500.10">
    <property type="entry name" value="Coproporphyrinogen III oxidase, aerobic"/>
    <property type="match status" value="1"/>
</dbReference>
<evidence type="ECO:0000256" key="1">
    <source>
        <dbReference type="ARBA" id="ARBA00005168"/>
    </source>
</evidence>
<dbReference type="InterPro" id="IPR036406">
    <property type="entry name" value="Coprogen_oxidase_aer_sf"/>
</dbReference>
<dbReference type="PANTHER" id="PTHR10755">
    <property type="entry name" value="COPROPORPHYRINOGEN III OXIDASE, MITOCHONDRIAL"/>
    <property type="match status" value="1"/>
</dbReference>
<protein>
    <recommendedName>
        <fullName evidence="4">coproporphyrinogen oxidase</fullName>
        <ecNumber evidence="4">1.3.3.3</ecNumber>
    </recommendedName>
</protein>
<comment type="similarity">
    <text evidence="2">Belongs to the aerobic coproporphyrinogen-III oxidase family.</text>
</comment>
<dbReference type="PRINTS" id="PR00073">
    <property type="entry name" value="COPRGNOXDASE"/>
</dbReference>
<proteinExistence type="inferred from homology"/>
<evidence type="ECO:0000256" key="3">
    <source>
        <dbReference type="ARBA" id="ARBA00011738"/>
    </source>
</evidence>
<sequence length="309" mass="35809">MNHLIQAAVKVDKDIILQTFKNLQDDICQKIELLDGSARFHEDQWDRPGGGGGRARVIENGLVFEKGGVNFSHVYGALPETMSAGLKLPSGHEFLATGVSIIMHPVNPYVPIIHMNVRYFEMSNGDKWFGGGIDLTPIYVDEQQADYFHRSIKRLCDQHDPNYYPAFKEWADRYFYIKHRQETRGIGGIFFDRLRVDENTSIEKLFDFVKDVGDSFVPIYSQLVEENKHKTYGEAEKEWQYVRRSRYAEFNLVYDRGTKFGLDTNGRIESIFMSLPPQAKWLYNYQVQPGSMEARTLSLLKKDVDWIKE</sequence>
<dbReference type="Proteomes" id="UP000679247">
    <property type="component" value="Chromosome"/>
</dbReference>
<dbReference type="RefSeq" id="WP_214475974.1">
    <property type="nucleotide sequence ID" value="NZ_CANKUS010000013.1"/>
</dbReference>
<dbReference type="InterPro" id="IPR018375">
    <property type="entry name" value="Coprogen_oxidase_CS"/>
</dbReference>
<evidence type="ECO:0000256" key="5">
    <source>
        <dbReference type="ARBA" id="ARBA00023002"/>
    </source>
</evidence>
<dbReference type="PIRSF" id="PIRSF000166">
    <property type="entry name" value="Coproporphyri_ox"/>
    <property type="match status" value="1"/>
</dbReference>
<dbReference type="PANTHER" id="PTHR10755:SF0">
    <property type="entry name" value="OXYGEN-DEPENDENT COPROPORPHYRINOGEN-III OXIDASE, MITOCHONDRIAL"/>
    <property type="match status" value="1"/>
</dbReference>
<reference evidence="7 8" key="1">
    <citation type="submission" date="2021-03" db="EMBL/GenBank/DDBJ databases">
        <title>The first data on the complete genome of the tetrodotoxin-producing bacterium.</title>
        <authorList>
            <person name="Melnikova D.I."/>
            <person name="Nijland R."/>
            <person name="Magarlamov T.Y."/>
        </authorList>
    </citation>
    <scope>NUCLEOTIDE SEQUENCE [LARGE SCALE GENOMIC DNA]</scope>
    <source>
        <strain evidence="7 8">1839</strain>
    </source>
</reference>
<dbReference type="Pfam" id="PF01218">
    <property type="entry name" value="Coprogen_oxidas"/>
    <property type="match status" value="1"/>
</dbReference>
<dbReference type="InterPro" id="IPR001260">
    <property type="entry name" value="Coprogen_oxidase_aer"/>
</dbReference>
<keyword evidence="6" id="KW-0627">Porphyrin biosynthesis</keyword>
<dbReference type="PROSITE" id="PS01021">
    <property type="entry name" value="COPROGEN_OXIDASE"/>
    <property type="match status" value="1"/>
</dbReference>
<organism evidence="7 8">
    <name type="scientific">Cytobacillus gottheilii</name>
    <dbReference type="NCBI Taxonomy" id="859144"/>
    <lineage>
        <taxon>Bacteria</taxon>
        <taxon>Bacillati</taxon>
        <taxon>Bacillota</taxon>
        <taxon>Bacilli</taxon>
        <taxon>Bacillales</taxon>
        <taxon>Bacillaceae</taxon>
        <taxon>Cytobacillus</taxon>
    </lineage>
</organism>
<evidence type="ECO:0000313" key="7">
    <source>
        <dbReference type="EMBL" id="QVY61055.1"/>
    </source>
</evidence>
<dbReference type="NCBIfam" id="NF003727">
    <property type="entry name" value="PRK05330.1"/>
    <property type="match status" value="1"/>
</dbReference>